<gene>
    <name evidence="1" type="ORF">CNEO_44515</name>
</gene>
<organism evidence="1 2">
    <name type="scientific">Clostridium neonatale</name>
    <dbReference type="NCBI Taxonomy" id="137838"/>
    <lineage>
        <taxon>Bacteria</taxon>
        <taxon>Bacillati</taxon>
        <taxon>Bacillota</taxon>
        <taxon>Clostridia</taxon>
        <taxon>Eubacteriales</taxon>
        <taxon>Clostridiaceae</taxon>
        <taxon>Clostridium</taxon>
    </lineage>
</organism>
<sequence>MKILNTIILINLLEWFQFVRYSKKSVTQKEVKRIEKDAVKNISILKEM</sequence>
<proteinExistence type="predicted"/>
<dbReference type="Proteomes" id="UP000789738">
    <property type="component" value="Unassembled WGS sequence"/>
</dbReference>
<protein>
    <submittedName>
        <fullName evidence="1">Uncharacterized protein</fullName>
    </submittedName>
</protein>
<accession>A0AA86MHL6</accession>
<comment type="caution">
    <text evidence="1">The sequence shown here is derived from an EMBL/GenBank/DDBJ whole genome shotgun (WGS) entry which is preliminary data.</text>
</comment>
<dbReference type="EMBL" id="CAKJVE010000004">
    <property type="protein sequence ID" value="CAG9709954.1"/>
    <property type="molecule type" value="Genomic_DNA"/>
</dbReference>
<name>A0AA86MHL6_9CLOT</name>
<evidence type="ECO:0000313" key="1">
    <source>
        <dbReference type="EMBL" id="CAG9709954.1"/>
    </source>
</evidence>
<evidence type="ECO:0000313" key="2">
    <source>
        <dbReference type="Proteomes" id="UP000789738"/>
    </source>
</evidence>
<reference evidence="1" key="1">
    <citation type="submission" date="2021-10" db="EMBL/GenBank/DDBJ databases">
        <authorList>
            <person name="Mesa V."/>
        </authorList>
    </citation>
    <scope>NUCLEOTIDE SEQUENCE</scope>
    <source>
        <strain evidence="1">CC3_PB</strain>
    </source>
</reference>
<dbReference type="AlphaFoldDB" id="A0AA86MHL6"/>